<evidence type="ECO:0000313" key="2">
    <source>
        <dbReference type="Proteomes" id="UP000011602"/>
    </source>
</evidence>
<dbReference type="Gene3D" id="6.10.140.1340">
    <property type="match status" value="1"/>
</dbReference>
<gene>
    <name evidence="1" type="ORF">C493_12963</name>
</gene>
<proteinExistence type="predicted"/>
<evidence type="ECO:0008006" key="3">
    <source>
        <dbReference type="Google" id="ProtNLM"/>
    </source>
</evidence>
<evidence type="ECO:0000313" key="1">
    <source>
        <dbReference type="EMBL" id="ELY54263.1"/>
    </source>
</evidence>
<organism evidence="1 2">
    <name type="scientific">Natronolimnohabitans innermongolicus JCM 12255</name>
    <dbReference type="NCBI Taxonomy" id="1227499"/>
    <lineage>
        <taxon>Archaea</taxon>
        <taxon>Methanobacteriati</taxon>
        <taxon>Methanobacteriota</taxon>
        <taxon>Stenosarchaea group</taxon>
        <taxon>Halobacteria</taxon>
        <taxon>Halobacteriales</taxon>
        <taxon>Natrialbaceae</taxon>
        <taxon>Natronolimnohabitans</taxon>
    </lineage>
</organism>
<sequence length="132" mass="14929">MSETLPGTAERVPTSTPEHVNERLREEIGDRLRYYADNPDEIDGRVAELEREWDVERTLEANASALILVFLGLGATVDRRLLAMPAVIAAFLFQHALQGWCPPVPVLRRLGVRTQREIDAERRALEAIRDAQ</sequence>
<dbReference type="eggNOG" id="arCOG06832">
    <property type="taxonomic scope" value="Archaea"/>
</dbReference>
<reference evidence="1 2" key="1">
    <citation type="journal article" date="2014" name="PLoS Genet.">
        <title>Phylogenetically driven sequencing of extremely halophilic archaea reveals strategies for static and dynamic osmo-response.</title>
        <authorList>
            <person name="Becker E.A."/>
            <person name="Seitzer P.M."/>
            <person name="Tritt A."/>
            <person name="Larsen D."/>
            <person name="Krusor M."/>
            <person name="Yao A.I."/>
            <person name="Wu D."/>
            <person name="Madern D."/>
            <person name="Eisen J.A."/>
            <person name="Darling A.E."/>
            <person name="Facciotti M.T."/>
        </authorList>
    </citation>
    <scope>NUCLEOTIDE SEQUENCE [LARGE SCALE GENOMIC DNA]</scope>
    <source>
        <strain evidence="1 2">JCM 12255</strain>
    </source>
</reference>
<dbReference type="AlphaFoldDB" id="L9X0Z0"/>
<comment type="caution">
    <text evidence="1">The sequence shown here is derived from an EMBL/GenBank/DDBJ whole genome shotgun (WGS) entry which is preliminary data.</text>
</comment>
<dbReference type="OrthoDB" id="198027at2157"/>
<dbReference type="PATRIC" id="fig|1227499.3.peg.2661"/>
<accession>L9X0Z0</accession>
<keyword evidence="2" id="KW-1185">Reference proteome</keyword>
<dbReference type="STRING" id="1227499.C493_12963"/>
<dbReference type="EMBL" id="AOHZ01000060">
    <property type="protein sequence ID" value="ELY54263.1"/>
    <property type="molecule type" value="Genomic_DNA"/>
</dbReference>
<dbReference type="Proteomes" id="UP000011602">
    <property type="component" value="Unassembled WGS sequence"/>
</dbReference>
<protein>
    <recommendedName>
        <fullName evidence="3">DUF2892 domain-containing protein</fullName>
    </recommendedName>
</protein>
<dbReference type="RefSeq" id="WP_007259866.1">
    <property type="nucleotide sequence ID" value="NZ_AOHZ01000060.1"/>
</dbReference>
<name>L9X0Z0_9EURY</name>